<evidence type="ECO:0000313" key="3">
    <source>
        <dbReference type="WBParaSite" id="EgrG_002063000"/>
    </source>
</evidence>
<dbReference type="WBParaSite" id="EgrG_002063000">
    <property type="protein sequence ID" value="EgrG_002063000"/>
    <property type="gene ID" value="EgrG_002063000"/>
</dbReference>
<organism evidence="1">
    <name type="scientific">Echinococcus granulosus</name>
    <name type="common">Hydatid tapeworm</name>
    <dbReference type="NCBI Taxonomy" id="6210"/>
    <lineage>
        <taxon>Eukaryota</taxon>
        <taxon>Metazoa</taxon>
        <taxon>Spiralia</taxon>
        <taxon>Lophotrochozoa</taxon>
        <taxon>Platyhelminthes</taxon>
        <taxon>Cestoda</taxon>
        <taxon>Eucestoda</taxon>
        <taxon>Cyclophyllidea</taxon>
        <taxon>Taeniidae</taxon>
        <taxon>Echinococcus</taxon>
        <taxon>Echinococcus granulosus group</taxon>
    </lineage>
</organism>
<evidence type="ECO:0000313" key="1">
    <source>
        <dbReference type="EMBL" id="CDS25142.1"/>
    </source>
</evidence>
<protein>
    <submittedName>
        <fullName evidence="3">Ovule protein</fullName>
    </submittedName>
</protein>
<reference evidence="1 2" key="1">
    <citation type="journal article" date="2013" name="Nature">
        <title>The genomes of four tapeworm species reveal adaptations to parasitism.</title>
        <authorList>
            <person name="Tsai I.J."/>
            <person name="Zarowiecki M."/>
            <person name="Holroyd N."/>
            <person name="Garciarrubio A."/>
            <person name="Sanchez-Flores A."/>
            <person name="Brooks K.L."/>
            <person name="Tracey A."/>
            <person name="Bobes R.J."/>
            <person name="Fragoso G."/>
            <person name="Sciutto E."/>
            <person name="Aslett M."/>
            <person name="Beasley H."/>
            <person name="Bennett H.M."/>
            <person name="Cai J."/>
            <person name="Camicia F."/>
            <person name="Clark R."/>
            <person name="Cucher M."/>
            <person name="De Silva N."/>
            <person name="Day T.A."/>
            <person name="Deplazes P."/>
            <person name="Estrada K."/>
            <person name="Fernandez C."/>
            <person name="Holland P.W."/>
            <person name="Hou J."/>
            <person name="Hu S."/>
            <person name="Huckvale T."/>
            <person name="Hung S.S."/>
            <person name="Kamenetzky L."/>
            <person name="Keane J.A."/>
            <person name="Kiss F."/>
            <person name="Koziol U."/>
            <person name="Lambert O."/>
            <person name="Liu K."/>
            <person name="Luo X."/>
            <person name="Luo Y."/>
            <person name="Macchiaroli N."/>
            <person name="Nichol S."/>
            <person name="Paps J."/>
            <person name="Parkinson J."/>
            <person name="Pouchkina-Stantcheva N."/>
            <person name="Riddiford N."/>
            <person name="Rosenzvit M."/>
            <person name="Salinas G."/>
            <person name="Wasmuth J.D."/>
            <person name="Zamanian M."/>
            <person name="Zheng Y."/>
            <person name="Cai X."/>
            <person name="Soberon X."/>
            <person name="Olson P.D."/>
            <person name="Laclette J.P."/>
            <person name="Brehm K."/>
            <person name="Berriman M."/>
            <person name="Garciarrubio A."/>
            <person name="Bobes R.J."/>
            <person name="Fragoso G."/>
            <person name="Sanchez-Flores A."/>
            <person name="Estrada K."/>
            <person name="Cevallos M.A."/>
            <person name="Morett E."/>
            <person name="Gonzalez V."/>
            <person name="Portillo T."/>
            <person name="Ochoa-Leyva A."/>
            <person name="Jose M.V."/>
            <person name="Sciutto E."/>
            <person name="Landa A."/>
            <person name="Jimenez L."/>
            <person name="Valdes V."/>
            <person name="Carrero J.C."/>
            <person name="Larralde C."/>
            <person name="Morales-Montor J."/>
            <person name="Limon-Lason J."/>
            <person name="Soberon X."/>
            <person name="Laclette J.P."/>
        </authorList>
    </citation>
    <scope>NUCLEOTIDE SEQUENCE [LARGE SCALE GENOMIC DNA]</scope>
</reference>
<proteinExistence type="predicted"/>
<reference evidence="1" key="2">
    <citation type="submission" date="2014-06" db="EMBL/GenBank/DDBJ databases">
        <authorList>
            <person name="Aslett M."/>
        </authorList>
    </citation>
    <scope>NUCLEOTIDE SEQUENCE</scope>
</reference>
<sequence length="103" mass="12035">MEEGFRVCSSTSELPSHIYLHYPSSREVGEVSRIHFISSLLQNTGLGEMPKADVNSNASVWGHRRFSHPQYMYFFRSTKVCHAAVKIRTDVFYYRFRFLLPPM</sequence>
<accession>A0A068WZ32</accession>
<dbReference type="EMBL" id="LK028744">
    <property type="protein sequence ID" value="CDS25142.1"/>
    <property type="molecule type" value="Genomic_DNA"/>
</dbReference>
<reference evidence="3" key="3">
    <citation type="submission" date="2020-10" db="UniProtKB">
        <authorList>
            <consortium name="WormBaseParasite"/>
        </authorList>
    </citation>
    <scope>IDENTIFICATION</scope>
</reference>
<gene>
    <name evidence="1" type="ORF">EgrG_002063000</name>
</gene>
<dbReference type="AlphaFoldDB" id="A0A068WZ32"/>
<dbReference type="Proteomes" id="UP000492820">
    <property type="component" value="Unassembled WGS sequence"/>
</dbReference>
<evidence type="ECO:0000313" key="2">
    <source>
        <dbReference type="Proteomes" id="UP000492820"/>
    </source>
</evidence>
<name>A0A068WZ32_ECHGR</name>